<evidence type="ECO:0000313" key="1">
    <source>
        <dbReference type="EMBL" id="KAJ3613407.1"/>
    </source>
</evidence>
<name>A0A9Q0IU45_9TELE</name>
<evidence type="ECO:0000313" key="2">
    <source>
        <dbReference type="Proteomes" id="UP001148018"/>
    </source>
</evidence>
<dbReference type="Proteomes" id="UP001148018">
    <property type="component" value="Unassembled WGS sequence"/>
</dbReference>
<organism evidence="1 2">
    <name type="scientific">Muraenolepis orangiensis</name>
    <name type="common">Patagonian moray cod</name>
    <dbReference type="NCBI Taxonomy" id="630683"/>
    <lineage>
        <taxon>Eukaryota</taxon>
        <taxon>Metazoa</taxon>
        <taxon>Chordata</taxon>
        <taxon>Craniata</taxon>
        <taxon>Vertebrata</taxon>
        <taxon>Euteleostomi</taxon>
        <taxon>Actinopterygii</taxon>
        <taxon>Neopterygii</taxon>
        <taxon>Teleostei</taxon>
        <taxon>Neoteleostei</taxon>
        <taxon>Acanthomorphata</taxon>
        <taxon>Zeiogadaria</taxon>
        <taxon>Gadariae</taxon>
        <taxon>Gadiformes</taxon>
        <taxon>Muraenolepidoidei</taxon>
        <taxon>Muraenolepididae</taxon>
        <taxon>Muraenolepis</taxon>
    </lineage>
</organism>
<accession>A0A9Q0IU45</accession>
<gene>
    <name evidence="1" type="ORF">NHX12_019656</name>
</gene>
<sequence length="128" mass="14405">MGSGVTLDYRLDVKHQEAPSCIKAPVGVLRSFSMQTTGPRICQKPSRLLFQPLPDSLPSPLFTIAVRYTPSTHMKCLQHILKMNQLLECRGNHHAASAGREHEVRTTRPSFCRLTAKQPERPPEDFPD</sequence>
<proteinExistence type="predicted"/>
<dbReference type="AlphaFoldDB" id="A0A9Q0IU45"/>
<protein>
    <submittedName>
        <fullName evidence="1">Uncharacterized protein</fullName>
    </submittedName>
</protein>
<dbReference type="EMBL" id="JANIIK010000035">
    <property type="protein sequence ID" value="KAJ3613407.1"/>
    <property type="molecule type" value="Genomic_DNA"/>
</dbReference>
<keyword evidence="2" id="KW-1185">Reference proteome</keyword>
<reference evidence="1" key="1">
    <citation type="submission" date="2022-07" db="EMBL/GenBank/DDBJ databases">
        <title>Chromosome-level genome of Muraenolepis orangiensis.</title>
        <authorList>
            <person name="Kim J."/>
        </authorList>
    </citation>
    <scope>NUCLEOTIDE SEQUENCE</scope>
    <source>
        <strain evidence="1">KU_S4_2022</strain>
        <tissue evidence="1">Muscle</tissue>
    </source>
</reference>
<comment type="caution">
    <text evidence="1">The sequence shown here is derived from an EMBL/GenBank/DDBJ whole genome shotgun (WGS) entry which is preliminary data.</text>
</comment>